<keyword evidence="4" id="KW-0539">Nucleus</keyword>
<dbReference type="PANTHER" id="PTHR19848">
    <property type="entry name" value="WD40 REPEAT PROTEIN"/>
    <property type="match status" value="1"/>
</dbReference>
<dbReference type="InterPro" id="IPR011047">
    <property type="entry name" value="Quinoprotein_ADH-like_sf"/>
</dbReference>
<dbReference type="SMART" id="SM00320">
    <property type="entry name" value="WD40"/>
    <property type="match status" value="8"/>
</dbReference>
<feature type="repeat" description="WD" evidence="5">
    <location>
        <begin position="636"/>
        <end position="678"/>
    </location>
</feature>
<feature type="repeat" description="WD" evidence="5">
    <location>
        <begin position="679"/>
        <end position="711"/>
    </location>
</feature>
<feature type="repeat" description="WD" evidence="5">
    <location>
        <begin position="977"/>
        <end position="1011"/>
    </location>
</feature>
<dbReference type="Pfam" id="PF00400">
    <property type="entry name" value="WD40"/>
    <property type="match status" value="7"/>
</dbReference>
<dbReference type="SUPFAM" id="SSF50998">
    <property type="entry name" value="Quinoprotein alcohol dehydrogenase-like"/>
    <property type="match status" value="1"/>
</dbReference>
<dbReference type="GO" id="GO:0000027">
    <property type="term" value="P:ribosomal large subunit assembly"/>
    <property type="evidence" value="ECO:0007669"/>
    <property type="project" value="TreeGrafter"/>
</dbReference>
<dbReference type="InterPro" id="IPR001680">
    <property type="entry name" value="WD40_rpt"/>
</dbReference>
<evidence type="ECO:0000313" key="7">
    <source>
        <dbReference type="EMBL" id="KAK1842581.1"/>
    </source>
</evidence>
<dbReference type="PROSITE" id="PS50082">
    <property type="entry name" value="WD_REPEATS_2"/>
    <property type="match status" value="7"/>
</dbReference>
<dbReference type="InterPro" id="IPR019775">
    <property type="entry name" value="WD40_repeat_CS"/>
</dbReference>
<evidence type="ECO:0000256" key="3">
    <source>
        <dbReference type="ARBA" id="ARBA00022737"/>
    </source>
</evidence>
<evidence type="ECO:0000256" key="4">
    <source>
        <dbReference type="ARBA" id="ARBA00023242"/>
    </source>
</evidence>
<dbReference type="EMBL" id="JAQOWY010000406">
    <property type="protein sequence ID" value="KAK1842581.1"/>
    <property type="molecule type" value="Genomic_DNA"/>
</dbReference>
<dbReference type="AlphaFoldDB" id="A0AAD9EF56"/>
<dbReference type="Proteomes" id="UP001243330">
    <property type="component" value="Unassembled WGS sequence"/>
</dbReference>
<name>A0AAD9EF56_9PEZI</name>
<evidence type="ECO:0000256" key="2">
    <source>
        <dbReference type="ARBA" id="ARBA00022574"/>
    </source>
</evidence>
<feature type="repeat" description="WD" evidence="5">
    <location>
        <begin position="771"/>
        <end position="811"/>
    </location>
</feature>
<feature type="compositionally biased region" description="Basic and acidic residues" evidence="6">
    <location>
        <begin position="218"/>
        <end position="235"/>
    </location>
</feature>
<dbReference type="PANTHER" id="PTHR19848:SF0">
    <property type="entry name" value="NOTCHLESS PROTEIN HOMOLOG 1"/>
    <property type="match status" value="1"/>
</dbReference>
<proteinExistence type="predicted"/>
<keyword evidence="8" id="KW-1185">Reference proteome</keyword>
<comment type="caution">
    <text evidence="7">The sequence shown here is derived from an EMBL/GenBank/DDBJ whole genome shotgun (WGS) entry which is preliminary data.</text>
</comment>
<comment type="subcellular location">
    <subcellularLocation>
        <location evidence="1">Nucleus</location>
        <location evidence="1">Nucleolus</location>
    </subcellularLocation>
</comment>
<evidence type="ECO:0000256" key="1">
    <source>
        <dbReference type="ARBA" id="ARBA00004604"/>
    </source>
</evidence>
<keyword evidence="2 5" id="KW-0853">WD repeat</keyword>
<evidence type="ECO:0000313" key="8">
    <source>
        <dbReference type="Proteomes" id="UP001243330"/>
    </source>
</evidence>
<evidence type="ECO:0000256" key="5">
    <source>
        <dbReference type="PROSITE-ProRule" id="PRU00221"/>
    </source>
</evidence>
<feature type="compositionally biased region" description="Basic residues" evidence="6">
    <location>
        <begin position="289"/>
        <end position="301"/>
    </location>
</feature>
<sequence>MFGILGAVNVDSNTKTYTSFEELFAALKARMQKDGYKVVKSRTHRNKVGGTYEKGSEVVRCDLVCDRGGQPYKCTATQLKTTTKKTNCPWKAKAVNRKTMGAWLLTVICDEHNHEPRTPDPPTDEEDADAEGDADVQDASALPEQDDSIPTPDPETSRALAVAGVSTSQMRLTGDTFHNFKTEYRKMSKPERMGILAQLQLRVAALYAIENEDIQRQERQARQERKHQEIEDNRRKSQSAQQTQQQQQQQQTQAQPQHHQQPQPQQHQPQHQTHQSHQQHQQPQAQNHNHNHNHAHAHAHNRAAQQQQMTQMTRDSMTGMPKHPFEQSTHDEHAQYRDRQAEVSNRHQQNFMNMAREHMGDAVQQTPVQQTPIPVPQFGMQQAPGPNANNVFQHYRNTPANNPGASAGGGGTPAQQKRRGRPTKKNAMDQQSLDPSMHMGSGDSRNNGQVLADVPFKISAPPSRIAVVEIISPPLFRAVNTTTPQLRSPGTFTAMATIVPPPSKRQKRETLARTQTQQDVDAVTPGLEGSFKARFVDGDGQQLAEVIEVPLADASEKNLTLLLNTLLGKEREDFLPYKFRIHIPDSDTIIETYPSNLLETLRANGVANPFETTITLSAEPQAVFKVQAVTRMAHKIPGHGEAILAAQFSPETSKRLATGSGDKTARIWDTETGTPKHTLAGHAGWVLCVAWSPDGRRLATGSMDKTVRLWDPDKGVPASQQALTGHAKWVTNIAWEPYHLWRDGTPRLASASKDATVRVWIVNTGRTEHVLSGHKSSVSCVKWGGTGLIYTASHDKTVKVWDAVKGTLVHTLSSHAHWVNHLALSTEFALRTGFFDHTPTPDTEDARRAKAKERFEKAARVQGKVAERLVSASDDFTMYLWDPSAGTKPVARMLGHQKQVNHVTFSPDGTLMASAGWDNATKLWSARDGKFITTLRGHVAPVYQCAFSADSRLLVTASKDTTLKVWSMASHKLAVDLPGHQDEVYAVDWSPRDGGRVGSGGKDKAVRLWCN</sequence>
<dbReference type="CDD" id="cd00200">
    <property type="entry name" value="WD40"/>
    <property type="match status" value="1"/>
</dbReference>
<organism evidence="7 8">
    <name type="scientific">Colletotrichum chrysophilum</name>
    <dbReference type="NCBI Taxonomy" id="1836956"/>
    <lineage>
        <taxon>Eukaryota</taxon>
        <taxon>Fungi</taxon>
        <taxon>Dikarya</taxon>
        <taxon>Ascomycota</taxon>
        <taxon>Pezizomycotina</taxon>
        <taxon>Sordariomycetes</taxon>
        <taxon>Hypocreomycetidae</taxon>
        <taxon>Glomerellales</taxon>
        <taxon>Glomerellaceae</taxon>
        <taxon>Colletotrichum</taxon>
        <taxon>Colletotrichum gloeosporioides species complex</taxon>
    </lineage>
</organism>
<dbReference type="PRINTS" id="PR00320">
    <property type="entry name" value="GPROTEINBRPT"/>
</dbReference>
<dbReference type="PROSITE" id="PS00678">
    <property type="entry name" value="WD_REPEATS_1"/>
    <property type="match status" value="1"/>
</dbReference>
<dbReference type="PROSITE" id="PS50294">
    <property type="entry name" value="WD_REPEATS_REGION"/>
    <property type="match status" value="7"/>
</dbReference>
<reference evidence="7" key="1">
    <citation type="submission" date="2023-01" db="EMBL/GenBank/DDBJ databases">
        <title>Colletotrichum chrysophilum M932 genome sequence.</title>
        <authorList>
            <person name="Baroncelli R."/>
        </authorList>
    </citation>
    <scope>NUCLEOTIDE SEQUENCE</scope>
    <source>
        <strain evidence="7">M932</strain>
    </source>
</reference>
<keyword evidence="3" id="KW-0677">Repeat</keyword>
<feature type="compositionally biased region" description="Polar residues" evidence="6">
    <location>
        <begin position="387"/>
        <end position="396"/>
    </location>
</feature>
<dbReference type="InterPro" id="IPR020472">
    <property type="entry name" value="WD40_PAC1"/>
</dbReference>
<feature type="compositionally biased region" description="Basic and acidic residues" evidence="6">
    <location>
        <begin position="323"/>
        <end position="344"/>
    </location>
</feature>
<evidence type="ECO:0000256" key="6">
    <source>
        <dbReference type="SAM" id="MobiDB-lite"/>
    </source>
</evidence>
<gene>
    <name evidence="7" type="ORF">CCHR01_14807</name>
</gene>
<feature type="repeat" description="WD" evidence="5">
    <location>
        <begin position="723"/>
        <end position="770"/>
    </location>
</feature>
<protein>
    <submittedName>
        <fullName evidence="7">WD repeat protein</fullName>
    </submittedName>
</protein>
<dbReference type="Gene3D" id="2.130.10.10">
    <property type="entry name" value="YVTN repeat-like/Quinoprotein amine dehydrogenase"/>
    <property type="match status" value="1"/>
</dbReference>
<feature type="compositionally biased region" description="Acidic residues" evidence="6">
    <location>
        <begin position="122"/>
        <end position="136"/>
    </location>
</feature>
<dbReference type="GO" id="GO:0005730">
    <property type="term" value="C:nucleolus"/>
    <property type="evidence" value="ECO:0007669"/>
    <property type="project" value="UniProtKB-SubCell"/>
</dbReference>
<feature type="compositionally biased region" description="Low complexity" evidence="6">
    <location>
        <begin position="302"/>
        <end position="314"/>
    </location>
</feature>
<feature type="region of interest" description="Disordered" evidence="6">
    <location>
        <begin position="218"/>
        <end position="344"/>
    </location>
</feature>
<feature type="compositionally biased region" description="Low complexity" evidence="6">
    <location>
        <begin position="238"/>
        <end position="288"/>
    </location>
</feature>
<feature type="repeat" description="WD" evidence="5">
    <location>
        <begin position="935"/>
        <end position="976"/>
    </location>
</feature>
<accession>A0AAD9EF56</accession>
<feature type="region of interest" description="Disordered" evidence="6">
    <location>
        <begin position="112"/>
        <end position="157"/>
    </location>
</feature>
<feature type="region of interest" description="Disordered" evidence="6">
    <location>
        <begin position="381"/>
        <end position="448"/>
    </location>
</feature>
<feature type="repeat" description="WD" evidence="5">
    <location>
        <begin position="893"/>
        <end position="934"/>
    </location>
</feature>
<dbReference type="InterPro" id="IPR015943">
    <property type="entry name" value="WD40/YVTN_repeat-like_dom_sf"/>
</dbReference>